<proteinExistence type="predicted"/>
<sequence length="557" mass="63907">MSELTTTYPYPERGSTFFEKIELPAEIPLAEGQKKEIYNFEEPLYEKLRQIKLVSKEVKKRSTYPEVDPPTEIRAREVFIEEFKKEFLDGDGNVENVPNPKRVVEARNTEKLLEELIGLRGFKKDLKLLAHKIVEEEKDPDLREAKLIVTDLYRRYINLQTVERYEYGAIITNQETKSDTDLEILKLLTPGVKGLAKEDRFAPDNASKTLQRIDRFIYGMGMHIDPFGELHFRSVTDELEDYAEEKLKQIKPEKDEDLRVNAEQQVRLTGMLFEQSGRSNWGYILEEGRTRMDVRPSKEMGDKVLIGDKFNRTPASAVKGASMEGVHALRIENRRKVFEGNLRLYEKYAGRYSALMAAAEEYVAGRATEVFGSQKWEAMPYIYAIVKKRSQGASFREGFIAGIEARAKLAGKNVTDFVRDAKDTTLEGTFANTLSVWGRSADLEEYSSNVAHTGELSYLEGELIAKKLEGTELWPILFLSGPDLYTICDLTRLGFADFRKAKALDMSFMDKVVVPFKEELDRRRKKDASDKEKKRIVDEALDSLEKRLHIQVPNLST</sequence>
<dbReference type="EMBL" id="MGGD01000056">
    <property type="protein sequence ID" value="OGM19804.1"/>
    <property type="molecule type" value="Genomic_DNA"/>
</dbReference>
<name>A0A1F7XXM9_9BACT</name>
<gene>
    <name evidence="1" type="ORF">A2771_01010</name>
</gene>
<accession>A0A1F7XXM9</accession>
<organism evidence="1 2">
    <name type="scientific">Candidatus Woesebacteria bacterium RIFCSPHIGHO2_01_FULL_38_26b</name>
    <dbReference type="NCBI Taxonomy" id="1802491"/>
    <lineage>
        <taxon>Bacteria</taxon>
        <taxon>Candidatus Woeseibacteriota</taxon>
    </lineage>
</organism>
<dbReference type="AlphaFoldDB" id="A0A1F7XXM9"/>
<reference evidence="1 2" key="1">
    <citation type="journal article" date="2016" name="Nat. Commun.">
        <title>Thousands of microbial genomes shed light on interconnected biogeochemical processes in an aquifer system.</title>
        <authorList>
            <person name="Anantharaman K."/>
            <person name="Brown C.T."/>
            <person name="Hug L.A."/>
            <person name="Sharon I."/>
            <person name="Castelle C.J."/>
            <person name="Probst A.J."/>
            <person name="Thomas B.C."/>
            <person name="Singh A."/>
            <person name="Wilkins M.J."/>
            <person name="Karaoz U."/>
            <person name="Brodie E.L."/>
            <person name="Williams K.H."/>
            <person name="Hubbard S.S."/>
            <person name="Banfield J.F."/>
        </authorList>
    </citation>
    <scope>NUCLEOTIDE SEQUENCE [LARGE SCALE GENOMIC DNA]</scope>
</reference>
<evidence type="ECO:0000313" key="1">
    <source>
        <dbReference type="EMBL" id="OGM19804.1"/>
    </source>
</evidence>
<protein>
    <submittedName>
        <fullName evidence="1">Uncharacterized protein</fullName>
    </submittedName>
</protein>
<evidence type="ECO:0000313" key="2">
    <source>
        <dbReference type="Proteomes" id="UP000176741"/>
    </source>
</evidence>
<comment type="caution">
    <text evidence="1">The sequence shown here is derived from an EMBL/GenBank/DDBJ whole genome shotgun (WGS) entry which is preliminary data.</text>
</comment>
<dbReference type="Proteomes" id="UP000176741">
    <property type="component" value="Unassembled WGS sequence"/>
</dbReference>